<evidence type="ECO:0000313" key="3">
    <source>
        <dbReference type="EMBL" id="MST82927.1"/>
    </source>
</evidence>
<evidence type="ECO:0000256" key="1">
    <source>
        <dbReference type="ARBA" id="ARBA00023004"/>
    </source>
</evidence>
<dbReference type="PANTHER" id="PTHR43151:SF1">
    <property type="entry name" value="SSR2333 PROTEIN"/>
    <property type="match status" value="1"/>
</dbReference>
<name>A0A7X2TP44_9FIRM</name>
<dbReference type="SUPFAM" id="SSF50037">
    <property type="entry name" value="C-terminal domain of transcriptional repressors"/>
    <property type="match status" value="1"/>
</dbReference>
<dbReference type="RefSeq" id="WP_154458826.1">
    <property type="nucleotide sequence ID" value="NZ_VUMV01000010.1"/>
</dbReference>
<keyword evidence="1" id="KW-0408">Iron</keyword>
<dbReference type="InterPro" id="IPR053184">
    <property type="entry name" value="FeoA-like"/>
</dbReference>
<comment type="caution">
    <text evidence="3">The sequence shown here is derived from an EMBL/GenBank/DDBJ whole genome shotgun (WGS) entry which is preliminary data.</text>
</comment>
<dbReference type="EMBL" id="VUMV01000010">
    <property type="protein sequence ID" value="MST82927.1"/>
    <property type="molecule type" value="Genomic_DNA"/>
</dbReference>
<organism evidence="3 4">
    <name type="scientific">Bilifractor porci</name>
    <dbReference type="NCBI Taxonomy" id="2606636"/>
    <lineage>
        <taxon>Bacteria</taxon>
        <taxon>Bacillati</taxon>
        <taxon>Bacillota</taxon>
        <taxon>Clostridia</taxon>
        <taxon>Lachnospirales</taxon>
        <taxon>Lachnospiraceae</taxon>
        <taxon>Bilifractor</taxon>
    </lineage>
</organism>
<dbReference type="AlphaFoldDB" id="A0A7X2TP44"/>
<protein>
    <submittedName>
        <fullName evidence="3">Ferrous iron transport protein A</fullName>
    </submittedName>
</protein>
<keyword evidence="4" id="KW-1185">Reference proteome</keyword>
<proteinExistence type="predicted"/>
<dbReference type="InterPro" id="IPR007167">
    <property type="entry name" value="Fe-transptr_FeoA-like"/>
</dbReference>
<gene>
    <name evidence="3" type="ORF">FYJ60_11505</name>
</gene>
<dbReference type="PANTHER" id="PTHR43151">
    <property type="entry name" value="FEOA FAMILY PROTEIN"/>
    <property type="match status" value="1"/>
</dbReference>
<dbReference type="Proteomes" id="UP000466864">
    <property type="component" value="Unassembled WGS sequence"/>
</dbReference>
<accession>A0A7X2TP44</accession>
<reference evidence="3 4" key="1">
    <citation type="submission" date="2019-08" db="EMBL/GenBank/DDBJ databases">
        <title>In-depth cultivation of the pig gut microbiome towards novel bacterial diversity and tailored functional studies.</title>
        <authorList>
            <person name="Wylensek D."/>
            <person name="Hitch T.C.A."/>
            <person name="Clavel T."/>
        </authorList>
    </citation>
    <scope>NUCLEOTIDE SEQUENCE [LARGE SCALE GENOMIC DNA]</scope>
    <source>
        <strain evidence="3 4">Oil+RF-744-WCA-WT-13</strain>
    </source>
</reference>
<dbReference type="InterPro" id="IPR008988">
    <property type="entry name" value="Transcriptional_repressor_C"/>
</dbReference>
<dbReference type="InterPro" id="IPR038157">
    <property type="entry name" value="FeoA_core_dom"/>
</dbReference>
<dbReference type="Gene3D" id="2.30.30.90">
    <property type="match status" value="1"/>
</dbReference>
<evidence type="ECO:0000259" key="2">
    <source>
        <dbReference type="SMART" id="SM00899"/>
    </source>
</evidence>
<sequence>MFPLTFGEAGDNLMIQQVGGSEEVKKHLGDLGFVPGASLRVISSHNGDMIIDLKGTKLAITREMASKVRTDKLNSKF</sequence>
<dbReference type="SMART" id="SM00899">
    <property type="entry name" value="FeoA"/>
    <property type="match status" value="1"/>
</dbReference>
<evidence type="ECO:0000313" key="4">
    <source>
        <dbReference type="Proteomes" id="UP000466864"/>
    </source>
</evidence>
<dbReference type="Pfam" id="PF04023">
    <property type="entry name" value="FeoA"/>
    <property type="match status" value="1"/>
</dbReference>
<feature type="domain" description="Ferrous iron transporter FeoA-like" evidence="2">
    <location>
        <begin position="2"/>
        <end position="72"/>
    </location>
</feature>
<dbReference type="GO" id="GO:0046914">
    <property type="term" value="F:transition metal ion binding"/>
    <property type="evidence" value="ECO:0007669"/>
    <property type="project" value="InterPro"/>
</dbReference>